<dbReference type="InterPro" id="IPR036388">
    <property type="entry name" value="WH-like_DNA-bd_sf"/>
</dbReference>
<dbReference type="EMBL" id="UINC01009498">
    <property type="protein sequence ID" value="SVA42590.1"/>
    <property type="molecule type" value="Genomic_DNA"/>
</dbReference>
<dbReference type="PANTHER" id="PTHR34293:SF1">
    <property type="entry name" value="HTH-TYPE TRANSCRIPTIONAL REGULATOR TRMBL2"/>
    <property type="match status" value="1"/>
</dbReference>
<evidence type="ECO:0000313" key="3">
    <source>
        <dbReference type="EMBL" id="SVA42590.1"/>
    </source>
</evidence>
<dbReference type="InterPro" id="IPR051797">
    <property type="entry name" value="TrmB-like"/>
</dbReference>
<dbReference type="Pfam" id="PF11495">
    <property type="entry name" value="Regulator_TrmB"/>
    <property type="match status" value="1"/>
</dbReference>
<dbReference type="AlphaFoldDB" id="A0A381VQK1"/>
<organism evidence="3">
    <name type="scientific">marine metagenome</name>
    <dbReference type="NCBI Taxonomy" id="408172"/>
    <lineage>
        <taxon>unclassified sequences</taxon>
        <taxon>metagenomes</taxon>
        <taxon>ecological metagenomes</taxon>
    </lineage>
</organism>
<proteinExistence type="predicted"/>
<dbReference type="InterPro" id="IPR021586">
    <property type="entry name" value="Tscrpt_reg_TrmB_C"/>
</dbReference>
<dbReference type="InterPro" id="IPR036390">
    <property type="entry name" value="WH_DNA-bd_sf"/>
</dbReference>
<dbReference type="PANTHER" id="PTHR34293">
    <property type="entry name" value="HTH-TYPE TRANSCRIPTIONAL REGULATOR TRMBL2"/>
    <property type="match status" value="1"/>
</dbReference>
<dbReference type="InterPro" id="IPR002831">
    <property type="entry name" value="Tscrpt_reg_TrmB_N"/>
</dbReference>
<dbReference type="Pfam" id="PF01978">
    <property type="entry name" value="TrmB"/>
    <property type="match status" value="1"/>
</dbReference>
<evidence type="ECO:0000259" key="2">
    <source>
        <dbReference type="Pfam" id="PF11495"/>
    </source>
</evidence>
<evidence type="ECO:0008006" key="4">
    <source>
        <dbReference type="Google" id="ProtNLM"/>
    </source>
</evidence>
<dbReference type="CDD" id="cd09124">
    <property type="entry name" value="PLDc_like_TrmB_middle"/>
    <property type="match status" value="1"/>
</dbReference>
<evidence type="ECO:0000259" key="1">
    <source>
        <dbReference type="Pfam" id="PF01978"/>
    </source>
</evidence>
<sequence>MSKLIELLQHFGLSANAAKAYVALLKYNPSTGYEISSQSGIPRSAIYSILNRLETIGIVNSVGESPKKFIPLAPSSLLEHFDHSHKDRLDDLKESIGKIDIDDDAFDFWHLHGYRNLILKMRENINNAKDKIFMSGWPREIKAIQKDLIAAKERGLDITLFSFCSLDKQIGKTISYELDEEKLRKIWTPKVILVVDHSSTIMGSARETDESRSIYTKNEAIIEIAANHIILDITLAGQRLGFDPNPIVKRIMKRPDLDLDRLIKS</sequence>
<name>A0A381VQK1_9ZZZZ</name>
<gene>
    <name evidence="3" type="ORF">METZ01_LOCUS95444</name>
</gene>
<accession>A0A381VQK1</accession>
<feature type="domain" description="Transcription regulator TrmB C-terminal" evidence="2">
    <location>
        <begin position="108"/>
        <end position="224"/>
    </location>
</feature>
<dbReference type="SUPFAM" id="SSF46785">
    <property type="entry name" value="Winged helix' DNA-binding domain"/>
    <property type="match status" value="1"/>
</dbReference>
<feature type="domain" description="Transcription regulator TrmB N-terminal" evidence="1">
    <location>
        <begin position="8"/>
        <end position="74"/>
    </location>
</feature>
<protein>
    <recommendedName>
        <fullName evidence="4">Transcription regulator TrmB N-terminal domain-containing protein</fullName>
    </recommendedName>
</protein>
<reference evidence="3" key="1">
    <citation type="submission" date="2018-05" db="EMBL/GenBank/DDBJ databases">
        <authorList>
            <person name="Lanie J.A."/>
            <person name="Ng W.-L."/>
            <person name="Kazmierczak K.M."/>
            <person name="Andrzejewski T.M."/>
            <person name="Davidsen T.M."/>
            <person name="Wayne K.J."/>
            <person name="Tettelin H."/>
            <person name="Glass J.I."/>
            <person name="Rusch D."/>
            <person name="Podicherti R."/>
            <person name="Tsui H.-C.T."/>
            <person name="Winkler M.E."/>
        </authorList>
    </citation>
    <scope>NUCLEOTIDE SEQUENCE</scope>
</reference>
<dbReference type="Gene3D" id="1.10.10.10">
    <property type="entry name" value="Winged helix-like DNA-binding domain superfamily/Winged helix DNA-binding domain"/>
    <property type="match status" value="1"/>
</dbReference>